<dbReference type="Pfam" id="PF01370">
    <property type="entry name" value="Epimerase"/>
    <property type="match status" value="1"/>
</dbReference>
<feature type="domain" description="NAD-dependent epimerase/dehydratase" evidence="1">
    <location>
        <begin position="12"/>
        <end position="221"/>
    </location>
</feature>
<dbReference type="HOGENOM" id="CLU_007383_6_5_5"/>
<evidence type="ECO:0000313" key="2">
    <source>
        <dbReference type="EMBL" id="ACB94948.1"/>
    </source>
</evidence>
<dbReference type="GO" id="GO:0016491">
    <property type="term" value="F:oxidoreductase activity"/>
    <property type="evidence" value="ECO:0007669"/>
    <property type="project" value="UniProtKB-KW"/>
</dbReference>
<dbReference type="PANTHER" id="PTHR12126">
    <property type="entry name" value="NADH-UBIQUINONE OXIDOREDUCTASE 39 KDA SUBUNIT-RELATED"/>
    <property type="match status" value="1"/>
</dbReference>
<dbReference type="RefSeq" id="WP_012384305.1">
    <property type="nucleotide sequence ID" value="NC_010581.1"/>
</dbReference>
<dbReference type="KEGG" id="bid:Bind_1308"/>
<dbReference type="GO" id="GO:0044877">
    <property type="term" value="F:protein-containing complex binding"/>
    <property type="evidence" value="ECO:0007669"/>
    <property type="project" value="TreeGrafter"/>
</dbReference>
<evidence type="ECO:0000313" key="3">
    <source>
        <dbReference type="Proteomes" id="UP000001695"/>
    </source>
</evidence>
<dbReference type="PANTHER" id="PTHR12126:SF11">
    <property type="entry name" value="NADH DEHYDROGENASE [UBIQUINONE] 1 ALPHA SUBCOMPLEX SUBUNIT 9, MITOCHONDRIAL"/>
    <property type="match status" value="1"/>
</dbReference>
<dbReference type="InterPro" id="IPR036291">
    <property type="entry name" value="NAD(P)-bd_dom_sf"/>
</dbReference>
<evidence type="ECO:0000259" key="1">
    <source>
        <dbReference type="Pfam" id="PF01370"/>
    </source>
</evidence>
<dbReference type="Gene3D" id="3.40.50.720">
    <property type="entry name" value="NAD(P)-binding Rossmann-like Domain"/>
    <property type="match status" value="1"/>
</dbReference>
<dbReference type="InterPro" id="IPR051207">
    <property type="entry name" value="ComplexI_NDUFA9_subunit"/>
</dbReference>
<keyword evidence="2" id="KW-0830">Ubiquinone</keyword>
<accession>B2IJK6</accession>
<reference evidence="3" key="1">
    <citation type="submission" date="2008-03" db="EMBL/GenBank/DDBJ databases">
        <title>Complete sequence of chromosome of Beijerinckia indica subsp. indica ATCC 9039.</title>
        <authorList>
            <consortium name="US DOE Joint Genome Institute"/>
            <person name="Copeland A."/>
            <person name="Lucas S."/>
            <person name="Lapidus A."/>
            <person name="Glavina del Rio T."/>
            <person name="Dalin E."/>
            <person name="Tice H."/>
            <person name="Bruce D."/>
            <person name="Goodwin L."/>
            <person name="Pitluck S."/>
            <person name="LaButti K."/>
            <person name="Schmutz J."/>
            <person name="Larimer F."/>
            <person name="Land M."/>
            <person name="Hauser L."/>
            <person name="Kyrpides N."/>
            <person name="Mikhailova N."/>
            <person name="Dunfield P.F."/>
            <person name="Dedysh S.N."/>
            <person name="Liesack W."/>
            <person name="Saw J.H."/>
            <person name="Alam M."/>
            <person name="Chen Y."/>
            <person name="Murrell J.C."/>
            <person name="Richardson P."/>
        </authorList>
    </citation>
    <scope>NUCLEOTIDE SEQUENCE [LARGE SCALE GENOMIC DNA]</scope>
    <source>
        <strain evidence="3">ATCC 9039 / DSM 1715 / NCIMB 8712</strain>
    </source>
</reference>
<reference evidence="2 3" key="2">
    <citation type="journal article" date="2010" name="J. Bacteriol.">
        <title>Complete genome sequence of Beijerinckia indica subsp. indica.</title>
        <authorList>
            <person name="Tamas I."/>
            <person name="Dedysh S.N."/>
            <person name="Liesack W."/>
            <person name="Stott M.B."/>
            <person name="Alam M."/>
            <person name="Murrell J.C."/>
            <person name="Dunfield P.F."/>
        </authorList>
    </citation>
    <scope>NUCLEOTIDE SEQUENCE [LARGE SCALE GENOMIC DNA]</scope>
    <source>
        <strain evidence="3">ATCC 9039 / DSM 1715 / NCIMB 8712</strain>
    </source>
</reference>
<dbReference type="EC" id="1.6.5.3" evidence="2"/>
<dbReference type="OrthoDB" id="9776313at2"/>
<dbReference type="Proteomes" id="UP000001695">
    <property type="component" value="Chromosome"/>
</dbReference>
<dbReference type="AlphaFoldDB" id="B2IJK6"/>
<dbReference type="FunFam" id="3.40.50.720:FF:000702">
    <property type="entry name" value="NADH dehydrogenase (Ubiquinone)"/>
    <property type="match status" value="1"/>
</dbReference>
<dbReference type="STRING" id="395963.Bind_1308"/>
<dbReference type="InterPro" id="IPR001509">
    <property type="entry name" value="Epimerase_deHydtase"/>
</dbReference>
<proteinExistence type="predicted"/>
<protein>
    <submittedName>
        <fullName evidence="2">NADH dehydrogenase (Ubiquinone)</fullName>
        <ecNumber evidence="2">1.6.5.3</ecNumber>
    </submittedName>
</protein>
<organism evidence="2 3">
    <name type="scientific">Beijerinckia indica subsp. indica (strain ATCC 9039 / DSM 1715 / NCIMB 8712)</name>
    <dbReference type="NCBI Taxonomy" id="395963"/>
    <lineage>
        <taxon>Bacteria</taxon>
        <taxon>Pseudomonadati</taxon>
        <taxon>Pseudomonadota</taxon>
        <taxon>Alphaproteobacteria</taxon>
        <taxon>Hyphomicrobiales</taxon>
        <taxon>Beijerinckiaceae</taxon>
        <taxon>Beijerinckia</taxon>
    </lineage>
</organism>
<dbReference type="EMBL" id="CP001016">
    <property type="protein sequence ID" value="ACB94948.1"/>
    <property type="molecule type" value="Genomic_DNA"/>
</dbReference>
<dbReference type="CDD" id="cd05271">
    <property type="entry name" value="NDUFA9_like_SDR_a"/>
    <property type="match status" value="1"/>
</dbReference>
<keyword evidence="3" id="KW-1185">Reference proteome</keyword>
<gene>
    <name evidence="2" type="ordered locus">Bind_1308</name>
</gene>
<name>B2IJK6_BEII9</name>
<dbReference type="SUPFAM" id="SSF51735">
    <property type="entry name" value="NAD(P)-binding Rossmann-fold domains"/>
    <property type="match status" value="1"/>
</dbReference>
<dbReference type="eggNOG" id="COG0702">
    <property type="taxonomic scope" value="Bacteria"/>
</dbReference>
<keyword evidence="2" id="KW-0560">Oxidoreductase</keyword>
<sequence>MTNALVKTGRLVTVFGGSGFIGRHVVRALARDGWRVRVAARRPDLAFHLQPAGQVGQIHAVQANLRYPQSLALALRNADAVVNLVGIMNPIGKQQFSSIQAEGARALATATREAGIHNFVHISAIGANPNSSSVYARTKAQGEAAIHEILPEGIIFRPSIVFGPEDNFFNRFAAMARVSPALPLIGGGKTKLQPVFVGDVAKAVTAALGGAAKAGTTYELGGPEIRSLRQILEFILATTERQRLLVPLPFPIAKLLALGTELAESLSFGLFPSVFSLTRDQVELLRYDNVVSELAKNEGRSLAAFGIVPESFETLAPPYLYRFRKAGQFTDQSRMA</sequence>